<organism evidence="1 2">
    <name type="scientific">Senna tora</name>
    <dbReference type="NCBI Taxonomy" id="362788"/>
    <lineage>
        <taxon>Eukaryota</taxon>
        <taxon>Viridiplantae</taxon>
        <taxon>Streptophyta</taxon>
        <taxon>Embryophyta</taxon>
        <taxon>Tracheophyta</taxon>
        <taxon>Spermatophyta</taxon>
        <taxon>Magnoliopsida</taxon>
        <taxon>eudicotyledons</taxon>
        <taxon>Gunneridae</taxon>
        <taxon>Pentapetalae</taxon>
        <taxon>rosids</taxon>
        <taxon>fabids</taxon>
        <taxon>Fabales</taxon>
        <taxon>Fabaceae</taxon>
        <taxon>Caesalpinioideae</taxon>
        <taxon>Cassia clade</taxon>
        <taxon>Senna</taxon>
    </lineage>
</organism>
<accession>A0A835CB59</accession>
<evidence type="ECO:0000313" key="2">
    <source>
        <dbReference type="Proteomes" id="UP000634136"/>
    </source>
</evidence>
<reference evidence="1" key="1">
    <citation type="submission" date="2020-09" db="EMBL/GenBank/DDBJ databases">
        <title>Genome-Enabled Discovery of Anthraquinone Biosynthesis in Senna tora.</title>
        <authorList>
            <person name="Kang S.-H."/>
            <person name="Pandey R.P."/>
            <person name="Lee C.-M."/>
            <person name="Sim J.-S."/>
            <person name="Jeong J.-T."/>
            <person name="Choi B.-S."/>
            <person name="Jung M."/>
            <person name="Ginzburg D."/>
            <person name="Zhao K."/>
            <person name="Won S.Y."/>
            <person name="Oh T.-J."/>
            <person name="Yu Y."/>
            <person name="Kim N.-H."/>
            <person name="Lee O.R."/>
            <person name="Lee T.-H."/>
            <person name="Bashyal P."/>
            <person name="Kim T.-S."/>
            <person name="Lee W.-H."/>
            <person name="Kawkins C."/>
            <person name="Kim C.-K."/>
            <person name="Kim J.S."/>
            <person name="Ahn B.O."/>
            <person name="Rhee S.Y."/>
            <person name="Sohng J.K."/>
        </authorList>
    </citation>
    <scope>NUCLEOTIDE SEQUENCE</scope>
    <source>
        <tissue evidence="1">Leaf</tissue>
    </source>
</reference>
<gene>
    <name evidence="1" type="ORF">G2W53_005448</name>
</gene>
<keyword evidence="2" id="KW-1185">Reference proteome</keyword>
<evidence type="ECO:0000313" key="1">
    <source>
        <dbReference type="EMBL" id="KAF7836966.1"/>
    </source>
</evidence>
<dbReference type="Proteomes" id="UP000634136">
    <property type="component" value="Unassembled WGS sequence"/>
</dbReference>
<name>A0A835CB59_9FABA</name>
<protein>
    <submittedName>
        <fullName evidence="1">Uncharacterized protein</fullName>
    </submittedName>
</protein>
<proteinExistence type="predicted"/>
<sequence length="74" mass="8391">MNEASRSDQKANPRVLVAYCYCFHSMLTKIPEKLQSDSKTWSRSSWVLNGMAQIFDTLRPGPPNAYKQLPEGLS</sequence>
<comment type="caution">
    <text evidence="1">The sequence shown here is derived from an EMBL/GenBank/DDBJ whole genome shotgun (WGS) entry which is preliminary data.</text>
</comment>
<dbReference type="EMBL" id="JAAIUW010000003">
    <property type="protein sequence ID" value="KAF7836966.1"/>
    <property type="molecule type" value="Genomic_DNA"/>
</dbReference>
<dbReference type="AlphaFoldDB" id="A0A835CB59"/>